<feature type="transmembrane region" description="Helical" evidence="2">
    <location>
        <begin position="156"/>
        <end position="173"/>
    </location>
</feature>
<sequence length="326" mass="35411">MITTAQDEINLYVFAVRAALVDLPESLREELLEDLPEHLAEVLADGGGTLVERLGSPEAYAADLRASVGFVSGFPDPPTRRHQFYEVRDQAMLRLGQADRKLGPLLGYPKVSEFLVLLRPAWWVLRGYLAAMVLAWMLDDSGQPIGLLPRIGGSEAVALLLLGLCVVASIWLGRRSLRLTRWPRLALYAGSVILVLVALGGFSSADSSSRDSGYTDVNYDNPYGNVEDLFVYDEQGRLVTNARIVDQNGEPLRMGNQYCYDEAGTYEEVDTLTYPYCPERAPWRVPSAAGPSGAPSTTGGPGPLWEPSASPSATPTAGPTKTPTPR</sequence>
<dbReference type="Pfam" id="PF22564">
    <property type="entry name" value="HAAS"/>
    <property type="match status" value="1"/>
</dbReference>
<feature type="region of interest" description="Disordered" evidence="1">
    <location>
        <begin position="283"/>
        <end position="326"/>
    </location>
</feature>
<evidence type="ECO:0000256" key="2">
    <source>
        <dbReference type="SAM" id="Phobius"/>
    </source>
</evidence>
<dbReference type="RefSeq" id="WP_023358891.1">
    <property type="nucleotide sequence ID" value="NC_022657.1"/>
</dbReference>
<dbReference type="AlphaFoldDB" id="U5VUF6"/>
<proteinExistence type="predicted"/>
<dbReference type="HOGENOM" id="CLU_856944_0_0_11"/>
<accession>U5VUF6</accession>
<dbReference type="KEGG" id="afs:AFR_05355"/>
<keyword evidence="2" id="KW-0812">Transmembrane</keyword>
<evidence type="ECO:0000313" key="4">
    <source>
        <dbReference type="Proteomes" id="UP000017746"/>
    </source>
</evidence>
<dbReference type="EMBL" id="CP006272">
    <property type="protein sequence ID" value="AGZ39360.1"/>
    <property type="molecule type" value="Genomic_DNA"/>
</dbReference>
<reference evidence="3 4" key="1">
    <citation type="journal article" date="2014" name="J. Biotechnol.">
        <title>Complete genome sequence of the actinobacterium Actinoplanes friuliensis HAG 010964, producer of the lipopeptide antibiotic friulimycin.</title>
        <authorList>
            <person name="Ruckert C."/>
            <person name="Szczepanowski R."/>
            <person name="Albersmeier A."/>
            <person name="Goesmann A."/>
            <person name="Fischer N."/>
            <person name="Steinkamper A."/>
            <person name="Puhler A."/>
            <person name="Biener R."/>
            <person name="Schwartz D."/>
            <person name="Kalinowski J."/>
        </authorList>
    </citation>
    <scope>NUCLEOTIDE SEQUENCE [LARGE SCALE GENOMIC DNA]</scope>
    <source>
        <strain evidence="3 4">DSM 7358</strain>
    </source>
</reference>
<organism evidence="3 4">
    <name type="scientific">Actinoplanes friuliensis DSM 7358</name>
    <dbReference type="NCBI Taxonomy" id="1246995"/>
    <lineage>
        <taxon>Bacteria</taxon>
        <taxon>Bacillati</taxon>
        <taxon>Actinomycetota</taxon>
        <taxon>Actinomycetes</taxon>
        <taxon>Micromonosporales</taxon>
        <taxon>Micromonosporaceae</taxon>
        <taxon>Actinoplanes</taxon>
    </lineage>
</organism>
<feature type="transmembrane region" description="Helical" evidence="2">
    <location>
        <begin position="185"/>
        <end position="202"/>
    </location>
</feature>
<feature type="compositionally biased region" description="Low complexity" evidence="1">
    <location>
        <begin position="307"/>
        <end position="326"/>
    </location>
</feature>
<dbReference type="eggNOG" id="COG4709">
    <property type="taxonomic scope" value="Bacteria"/>
</dbReference>
<gene>
    <name evidence="3" type="ORF">AFR_05355</name>
</gene>
<keyword evidence="2" id="KW-1133">Transmembrane helix</keyword>
<evidence type="ECO:0000256" key="1">
    <source>
        <dbReference type="SAM" id="MobiDB-lite"/>
    </source>
</evidence>
<feature type="transmembrane region" description="Helical" evidence="2">
    <location>
        <begin position="114"/>
        <end position="136"/>
    </location>
</feature>
<dbReference type="PATRIC" id="fig|1246995.3.peg.1084"/>
<dbReference type="Proteomes" id="UP000017746">
    <property type="component" value="Chromosome"/>
</dbReference>
<dbReference type="STRING" id="1246995.AFR_05355"/>
<protein>
    <submittedName>
        <fullName evidence="3">Uncharacterized protein</fullName>
    </submittedName>
</protein>
<dbReference type="OrthoDB" id="5185521at2"/>
<keyword evidence="4" id="KW-1185">Reference proteome</keyword>
<keyword evidence="2" id="KW-0472">Membrane</keyword>
<feature type="compositionally biased region" description="Low complexity" evidence="1">
    <location>
        <begin position="286"/>
        <end position="298"/>
    </location>
</feature>
<name>U5VUF6_9ACTN</name>
<evidence type="ECO:0000313" key="3">
    <source>
        <dbReference type="EMBL" id="AGZ39360.1"/>
    </source>
</evidence>